<dbReference type="InParanoid" id="A0A7N2MI38"/>
<name>A0A7N2MI38_QUELO</name>
<keyword evidence="2" id="KW-1185">Reference proteome</keyword>
<reference evidence="1 2" key="1">
    <citation type="journal article" date="2016" name="G3 (Bethesda)">
        <title>First Draft Assembly and Annotation of the Genome of a California Endemic Oak Quercus lobata Nee (Fagaceae).</title>
        <authorList>
            <person name="Sork V.L."/>
            <person name="Fitz-Gibbon S.T."/>
            <person name="Puiu D."/>
            <person name="Crepeau M."/>
            <person name="Gugger P.F."/>
            <person name="Sherman R."/>
            <person name="Stevens K."/>
            <person name="Langley C.H."/>
            <person name="Pellegrini M."/>
            <person name="Salzberg S.L."/>
        </authorList>
    </citation>
    <scope>NUCLEOTIDE SEQUENCE [LARGE SCALE GENOMIC DNA]</scope>
    <source>
        <strain evidence="1 2">cv. SW786</strain>
    </source>
</reference>
<evidence type="ECO:0000313" key="2">
    <source>
        <dbReference type="Proteomes" id="UP000594261"/>
    </source>
</evidence>
<accession>A0A7N2MI38</accession>
<sequence>MMKCIVQHRYVELFSTCHNHSVLAAWNPPCWKARISVEDSVKLVGTVSDEEIASGLWSLKAFKALGPDGLHPGFFQRFSLLVGASVKDEVKQIFATSKMPEYLNQTLITLVPKCNNPESFNNYRPISLCNTVYKLVPKILVARIRSLLADLVSPF</sequence>
<protein>
    <recommendedName>
        <fullName evidence="3">Reverse transcriptase</fullName>
    </recommendedName>
</protein>
<organism evidence="1 2">
    <name type="scientific">Quercus lobata</name>
    <name type="common">Valley oak</name>
    <dbReference type="NCBI Taxonomy" id="97700"/>
    <lineage>
        <taxon>Eukaryota</taxon>
        <taxon>Viridiplantae</taxon>
        <taxon>Streptophyta</taxon>
        <taxon>Embryophyta</taxon>
        <taxon>Tracheophyta</taxon>
        <taxon>Spermatophyta</taxon>
        <taxon>Magnoliopsida</taxon>
        <taxon>eudicotyledons</taxon>
        <taxon>Gunneridae</taxon>
        <taxon>Pentapetalae</taxon>
        <taxon>rosids</taxon>
        <taxon>fabids</taxon>
        <taxon>Fagales</taxon>
        <taxon>Fagaceae</taxon>
        <taxon>Quercus</taxon>
    </lineage>
</organism>
<dbReference type="PANTHER" id="PTHR19446">
    <property type="entry name" value="REVERSE TRANSCRIPTASES"/>
    <property type="match status" value="1"/>
</dbReference>
<evidence type="ECO:0008006" key="3">
    <source>
        <dbReference type="Google" id="ProtNLM"/>
    </source>
</evidence>
<reference evidence="1" key="2">
    <citation type="submission" date="2021-01" db="UniProtKB">
        <authorList>
            <consortium name="EnsemblPlants"/>
        </authorList>
    </citation>
    <scope>IDENTIFICATION</scope>
</reference>
<evidence type="ECO:0000313" key="1">
    <source>
        <dbReference type="EnsemblPlants" id="QL09p014323:mrna"/>
    </source>
</evidence>
<dbReference type="Gramene" id="QL09p014323:mrna">
    <property type="protein sequence ID" value="QL09p014323:mrna"/>
    <property type="gene ID" value="QL09p014323"/>
</dbReference>
<dbReference type="EMBL" id="LRBV02000009">
    <property type="status" value="NOT_ANNOTATED_CDS"/>
    <property type="molecule type" value="Genomic_DNA"/>
</dbReference>
<proteinExistence type="predicted"/>
<dbReference type="AlphaFoldDB" id="A0A7N2MI38"/>
<dbReference type="OMA" id="MICARIK"/>
<dbReference type="EnsemblPlants" id="QL09p014323:mrna">
    <property type="protein sequence ID" value="QL09p014323:mrna"/>
    <property type="gene ID" value="QL09p014323"/>
</dbReference>
<dbReference type="Proteomes" id="UP000594261">
    <property type="component" value="Chromosome 9"/>
</dbReference>